<sequence>MFRVVDRPLRLEEVVEAVSGEAYGGLVTFSGSVRNQTRGRRVLRLEYEAYPPMAEKKLAEIGAEVAERFNGTRLAIVHRVGTLKPGELAVVIAAAAPHRKEAFLGCEHAIERLKQDVPIWKKEFFEDGEVWVGLGP</sequence>
<evidence type="ECO:0000313" key="12">
    <source>
        <dbReference type="EMBL" id="MCY1076469.1"/>
    </source>
</evidence>
<dbReference type="Gene3D" id="3.90.1170.40">
    <property type="entry name" value="Molybdopterin biosynthesis MoaE subunit"/>
    <property type="match status" value="1"/>
</dbReference>
<dbReference type="EMBL" id="JAPNKA010000001">
    <property type="protein sequence ID" value="MCY1076469.1"/>
    <property type="molecule type" value="Genomic_DNA"/>
</dbReference>
<evidence type="ECO:0000256" key="8">
    <source>
        <dbReference type="ARBA" id="ARBA00030407"/>
    </source>
</evidence>
<dbReference type="EC" id="2.8.1.12" evidence="3"/>
<protein>
    <recommendedName>
        <fullName evidence="4">Molybdopterin synthase catalytic subunit</fullName>
        <ecNumber evidence="3">2.8.1.12</ecNumber>
    </recommendedName>
    <alternativeName>
        <fullName evidence="9">MPT synthase subunit 2</fullName>
    </alternativeName>
    <alternativeName>
        <fullName evidence="7">Molybdenum cofactor biosynthesis protein E</fullName>
    </alternativeName>
    <alternativeName>
        <fullName evidence="8">Molybdopterin-converting factor large subunit</fullName>
    </alternativeName>
    <alternativeName>
        <fullName evidence="10">Molybdopterin-converting factor subunit 2</fullName>
    </alternativeName>
</protein>
<evidence type="ECO:0000256" key="9">
    <source>
        <dbReference type="ARBA" id="ARBA00030781"/>
    </source>
</evidence>
<comment type="similarity">
    <text evidence="2">Belongs to the MoaE family.</text>
</comment>
<comment type="caution">
    <text evidence="12">The sequence shown here is derived from an EMBL/GenBank/DDBJ whole genome shotgun (WGS) entry which is preliminary data.</text>
</comment>
<name>A0ABT4A491_9BACT</name>
<comment type="subunit">
    <text evidence="6">Heterotetramer of 2 MoaD subunits and 2 MoaE subunits. Also stable as homodimer. The enzyme changes between these two forms during catalysis.</text>
</comment>
<evidence type="ECO:0000256" key="6">
    <source>
        <dbReference type="ARBA" id="ARBA00026066"/>
    </source>
</evidence>
<comment type="pathway">
    <text evidence="1">Cofactor biosynthesis; molybdopterin biosynthesis.</text>
</comment>
<gene>
    <name evidence="12" type="ORF">OV287_18495</name>
</gene>
<keyword evidence="13" id="KW-1185">Reference proteome</keyword>
<dbReference type="SUPFAM" id="SSF54690">
    <property type="entry name" value="Molybdopterin synthase subunit MoaE"/>
    <property type="match status" value="1"/>
</dbReference>
<reference evidence="12 13" key="1">
    <citation type="submission" date="2022-11" db="EMBL/GenBank/DDBJ databases">
        <title>Minimal conservation of predation-associated metabolite biosynthetic gene clusters underscores biosynthetic potential of Myxococcota including descriptions for ten novel species: Archangium lansinium sp. nov., Myxococcus landrumus sp. nov., Nannocystis bai.</title>
        <authorList>
            <person name="Ahearne A."/>
            <person name="Stevens C."/>
            <person name="Phillips K."/>
        </authorList>
    </citation>
    <scope>NUCLEOTIDE SEQUENCE [LARGE SCALE GENOMIC DNA]</scope>
    <source>
        <strain evidence="12 13">MIWBW</strain>
    </source>
</reference>
<evidence type="ECO:0000256" key="1">
    <source>
        <dbReference type="ARBA" id="ARBA00005046"/>
    </source>
</evidence>
<evidence type="ECO:0000256" key="5">
    <source>
        <dbReference type="ARBA" id="ARBA00023150"/>
    </source>
</evidence>
<dbReference type="PANTHER" id="PTHR23404">
    <property type="entry name" value="MOLYBDOPTERIN SYNTHASE RELATED"/>
    <property type="match status" value="1"/>
</dbReference>
<organism evidence="12 13">
    <name type="scientific">Archangium lansingense</name>
    <dbReference type="NCBI Taxonomy" id="2995310"/>
    <lineage>
        <taxon>Bacteria</taxon>
        <taxon>Pseudomonadati</taxon>
        <taxon>Myxococcota</taxon>
        <taxon>Myxococcia</taxon>
        <taxon>Myxococcales</taxon>
        <taxon>Cystobacterineae</taxon>
        <taxon>Archangiaceae</taxon>
        <taxon>Archangium</taxon>
    </lineage>
</organism>
<evidence type="ECO:0000256" key="2">
    <source>
        <dbReference type="ARBA" id="ARBA00005426"/>
    </source>
</evidence>
<dbReference type="Proteomes" id="UP001207654">
    <property type="component" value="Unassembled WGS sequence"/>
</dbReference>
<evidence type="ECO:0000256" key="11">
    <source>
        <dbReference type="ARBA" id="ARBA00049878"/>
    </source>
</evidence>
<evidence type="ECO:0000256" key="4">
    <source>
        <dbReference type="ARBA" id="ARBA00013858"/>
    </source>
</evidence>
<dbReference type="InterPro" id="IPR003448">
    <property type="entry name" value="Mopterin_biosynth_MoaE"/>
</dbReference>
<proteinExistence type="inferred from homology"/>
<evidence type="ECO:0000256" key="3">
    <source>
        <dbReference type="ARBA" id="ARBA00011950"/>
    </source>
</evidence>
<accession>A0ABT4A491</accession>
<keyword evidence="5" id="KW-0501">Molybdenum cofactor biosynthesis</keyword>
<comment type="catalytic activity">
    <reaction evidence="11">
        <text>2 [molybdopterin-synthase sulfur-carrier protein]-C-terminal-Gly-aminoethanethioate + cyclic pyranopterin phosphate + H2O = molybdopterin + 2 [molybdopterin-synthase sulfur-carrier protein]-C-terminal Gly-Gly + 2 H(+)</text>
        <dbReference type="Rhea" id="RHEA:26333"/>
        <dbReference type="Rhea" id="RHEA-COMP:12202"/>
        <dbReference type="Rhea" id="RHEA-COMP:19907"/>
        <dbReference type="ChEBI" id="CHEBI:15377"/>
        <dbReference type="ChEBI" id="CHEBI:15378"/>
        <dbReference type="ChEBI" id="CHEBI:58698"/>
        <dbReference type="ChEBI" id="CHEBI:59648"/>
        <dbReference type="ChEBI" id="CHEBI:90778"/>
        <dbReference type="ChEBI" id="CHEBI:232372"/>
        <dbReference type="EC" id="2.8.1.12"/>
    </reaction>
</comment>
<dbReference type="CDD" id="cd00756">
    <property type="entry name" value="MoaE"/>
    <property type="match status" value="1"/>
</dbReference>
<evidence type="ECO:0000313" key="13">
    <source>
        <dbReference type="Proteomes" id="UP001207654"/>
    </source>
</evidence>
<dbReference type="InterPro" id="IPR036563">
    <property type="entry name" value="MoaE_sf"/>
</dbReference>
<evidence type="ECO:0000256" key="10">
    <source>
        <dbReference type="ARBA" id="ARBA00032474"/>
    </source>
</evidence>
<evidence type="ECO:0000256" key="7">
    <source>
        <dbReference type="ARBA" id="ARBA00029745"/>
    </source>
</evidence>
<dbReference type="Pfam" id="PF02391">
    <property type="entry name" value="MoaE"/>
    <property type="match status" value="1"/>
</dbReference>